<dbReference type="EMBL" id="JARJCM010000036">
    <property type="protein sequence ID" value="KAJ7037603.1"/>
    <property type="molecule type" value="Genomic_DNA"/>
</dbReference>
<sequence>MSGVFVIVDDQDPNIRYSTGWSPSPEENQFQFAATMTAPDGVGSTASYQFDGTSISVFGLIRANPNKPNTTFDFSMDGVFQNSLIIPTDQSEHFHRRFFASQALEDGRHTLEIAISNISSTDVLLDYLIYEASQNATLDLSSSARLLVLNTSPQLAYSQGWSTGITGLRSGLVEAAISLNNSVEGAADLGATVALNFTGNGFEVRGLLVKEFSSPAAVYSLDGGPWVDVQMPTIGSSYTNAQSNFEFIGQTFNSEGTHSLVITPLIPGAFFLDFITVQSPTAFFPPKANIAPPSSLTSSTAISPTFTQPLSPTPSGSGAPTVHGLRVGAIAGICIAIVACLCVVAFVSKVAALMGITAWTGRSDLLSRSVAPFTVYRDDEISESTATGELQPPMVHINQGKPRKGQRRTEPVVRVEESEGAIIEPPAYSDRPSSIV</sequence>
<dbReference type="Proteomes" id="UP001218188">
    <property type="component" value="Unassembled WGS sequence"/>
</dbReference>
<dbReference type="AlphaFoldDB" id="A0AAD6T1H6"/>
<protein>
    <recommendedName>
        <fullName evidence="5">Transmembrane protein</fullName>
    </recommendedName>
</protein>
<keyword evidence="2" id="KW-0812">Transmembrane</keyword>
<evidence type="ECO:0000256" key="1">
    <source>
        <dbReference type="SAM" id="MobiDB-lite"/>
    </source>
</evidence>
<dbReference type="Gene3D" id="2.60.120.260">
    <property type="entry name" value="Galactose-binding domain-like"/>
    <property type="match status" value="1"/>
</dbReference>
<feature type="compositionally biased region" description="Basic and acidic residues" evidence="1">
    <location>
        <begin position="407"/>
        <end position="417"/>
    </location>
</feature>
<evidence type="ECO:0008006" key="5">
    <source>
        <dbReference type="Google" id="ProtNLM"/>
    </source>
</evidence>
<keyword evidence="4" id="KW-1185">Reference proteome</keyword>
<proteinExistence type="predicted"/>
<gene>
    <name evidence="3" type="ORF">C8F04DRAFT_1256820</name>
</gene>
<evidence type="ECO:0000256" key="2">
    <source>
        <dbReference type="SAM" id="Phobius"/>
    </source>
</evidence>
<keyword evidence="2" id="KW-0472">Membrane</keyword>
<reference evidence="3" key="1">
    <citation type="submission" date="2023-03" db="EMBL/GenBank/DDBJ databases">
        <title>Massive genome expansion in bonnet fungi (Mycena s.s.) driven by repeated elements and novel gene families across ecological guilds.</title>
        <authorList>
            <consortium name="Lawrence Berkeley National Laboratory"/>
            <person name="Harder C.B."/>
            <person name="Miyauchi S."/>
            <person name="Viragh M."/>
            <person name="Kuo A."/>
            <person name="Thoen E."/>
            <person name="Andreopoulos B."/>
            <person name="Lu D."/>
            <person name="Skrede I."/>
            <person name="Drula E."/>
            <person name="Henrissat B."/>
            <person name="Morin E."/>
            <person name="Kohler A."/>
            <person name="Barry K."/>
            <person name="LaButti K."/>
            <person name="Morin E."/>
            <person name="Salamov A."/>
            <person name="Lipzen A."/>
            <person name="Mereny Z."/>
            <person name="Hegedus B."/>
            <person name="Baldrian P."/>
            <person name="Stursova M."/>
            <person name="Weitz H."/>
            <person name="Taylor A."/>
            <person name="Grigoriev I.V."/>
            <person name="Nagy L.G."/>
            <person name="Martin F."/>
            <person name="Kauserud H."/>
        </authorList>
    </citation>
    <scope>NUCLEOTIDE SEQUENCE</scope>
    <source>
        <strain evidence="3">CBHHK200</strain>
    </source>
</reference>
<evidence type="ECO:0000313" key="4">
    <source>
        <dbReference type="Proteomes" id="UP001218188"/>
    </source>
</evidence>
<keyword evidence="2" id="KW-1133">Transmembrane helix</keyword>
<feature type="transmembrane region" description="Helical" evidence="2">
    <location>
        <begin position="327"/>
        <end position="347"/>
    </location>
</feature>
<organism evidence="3 4">
    <name type="scientific">Mycena alexandri</name>
    <dbReference type="NCBI Taxonomy" id="1745969"/>
    <lineage>
        <taxon>Eukaryota</taxon>
        <taxon>Fungi</taxon>
        <taxon>Dikarya</taxon>
        <taxon>Basidiomycota</taxon>
        <taxon>Agaricomycotina</taxon>
        <taxon>Agaricomycetes</taxon>
        <taxon>Agaricomycetidae</taxon>
        <taxon>Agaricales</taxon>
        <taxon>Marasmiineae</taxon>
        <taxon>Mycenaceae</taxon>
        <taxon>Mycena</taxon>
    </lineage>
</organism>
<name>A0AAD6T1H6_9AGAR</name>
<evidence type="ECO:0000313" key="3">
    <source>
        <dbReference type="EMBL" id="KAJ7037603.1"/>
    </source>
</evidence>
<feature type="region of interest" description="Disordered" evidence="1">
    <location>
        <begin position="384"/>
        <end position="436"/>
    </location>
</feature>
<accession>A0AAD6T1H6</accession>
<comment type="caution">
    <text evidence="3">The sequence shown here is derived from an EMBL/GenBank/DDBJ whole genome shotgun (WGS) entry which is preliminary data.</text>
</comment>